<comment type="caution">
    <text evidence="1">The sequence shown here is derived from an EMBL/GenBank/DDBJ whole genome shotgun (WGS) entry which is preliminary data.</text>
</comment>
<keyword evidence="2" id="KW-1185">Reference proteome</keyword>
<dbReference type="GO" id="GO:0016301">
    <property type="term" value="F:kinase activity"/>
    <property type="evidence" value="ECO:0007669"/>
    <property type="project" value="UniProtKB-KW"/>
</dbReference>
<dbReference type="Proteomes" id="UP000325081">
    <property type="component" value="Unassembled WGS sequence"/>
</dbReference>
<keyword evidence="1" id="KW-0418">Kinase</keyword>
<sequence length="117" mass="13206">MAVQKRISGIFMGFTRNWFVLLHSPSLTLFPFFVPRAVAQMTPLNKRGEDFPSLREYNDYLDTRCAVSVEEYAAALAVSKGQQPQTNVDFAQSGPNYQCLGLAQTIQMDWVLTSPLR</sequence>
<accession>A0A5A7Q0E2</accession>
<evidence type="ECO:0000313" key="1">
    <source>
        <dbReference type="EMBL" id="GER37837.1"/>
    </source>
</evidence>
<evidence type="ECO:0000313" key="2">
    <source>
        <dbReference type="Proteomes" id="UP000325081"/>
    </source>
</evidence>
<organism evidence="1 2">
    <name type="scientific">Striga asiatica</name>
    <name type="common">Asiatic witchweed</name>
    <name type="synonym">Buchnera asiatica</name>
    <dbReference type="NCBI Taxonomy" id="4170"/>
    <lineage>
        <taxon>Eukaryota</taxon>
        <taxon>Viridiplantae</taxon>
        <taxon>Streptophyta</taxon>
        <taxon>Embryophyta</taxon>
        <taxon>Tracheophyta</taxon>
        <taxon>Spermatophyta</taxon>
        <taxon>Magnoliopsida</taxon>
        <taxon>eudicotyledons</taxon>
        <taxon>Gunneridae</taxon>
        <taxon>Pentapetalae</taxon>
        <taxon>asterids</taxon>
        <taxon>lamiids</taxon>
        <taxon>Lamiales</taxon>
        <taxon>Orobanchaceae</taxon>
        <taxon>Buchnereae</taxon>
        <taxon>Striga</taxon>
    </lineage>
</organism>
<gene>
    <name evidence="1" type="ORF">STAS_14266</name>
</gene>
<dbReference type="AlphaFoldDB" id="A0A5A7Q0E2"/>
<keyword evidence="1" id="KW-0808">Transferase</keyword>
<name>A0A5A7Q0E2_STRAF</name>
<dbReference type="EMBL" id="BKCP01005405">
    <property type="protein sequence ID" value="GER37837.1"/>
    <property type="molecule type" value="Genomic_DNA"/>
</dbReference>
<protein>
    <submittedName>
        <fullName evidence="1">CDK-activating kinase assembly factor MAT1</fullName>
    </submittedName>
</protein>
<proteinExistence type="predicted"/>
<dbReference type="OrthoDB" id="5963at2759"/>
<reference evidence="2" key="1">
    <citation type="journal article" date="2019" name="Curr. Biol.">
        <title>Genome Sequence of Striga asiatica Provides Insight into the Evolution of Plant Parasitism.</title>
        <authorList>
            <person name="Yoshida S."/>
            <person name="Kim S."/>
            <person name="Wafula E.K."/>
            <person name="Tanskanen J."/>
            <person name="Kim Y.M."/>
            <person name="Honaas L."/>
            <person name="Yang Z."/>
            <person name="Spallek T."/>
            <person name="Conn C.E."/>
            <person name="Ichihashi Y."/>
            <person name="Cheong K."/>
            <person name="Cui S."/>
            <person name="Der J.P."/>
            <person name="Gundlach H."/>
            <person name="Jiao Y."/>
            <person name="Hori C."/>
            <person name="Ishida J.K."/>
            <person name="Kasahara H."/>
            <person name="Kiba T."/>
            <person name="Kim M.S."/>
            <person name="Koo N."/>
            <person name="Laohavisit A."/>
            <person name="Lee Y.H."/>
            <person name="Lumba S."/>
            <person name="McCourt P."/>
            <person name="Mortimer J.C."/>
            <person name="Mutuku J.M."/>
            <person name="Nomura T."/>
            <person name="Sasaki-Sekimoto Y."/>
            <person name="Seto Y."/>
            <person name="Wang Y."/>
            <person name="Wakatake T."/>
            <person name="Sakakibara H."/>
            <person name="Demura T."/>
            <person name="Yamaguchi S."/>
            <person name="Yoneyama K."/>
            <person name="Manabe R.I."/>
            <person name="Nelson D.C."/>
            <person name="Schulman A.H."/>
            <person name="Timko M.P."/>
            <person name="dePamphilis C.W."/>
            <person name="Choi D."/>
            <person name="Shirasu K."/>
        </authorList>
    </citation>
    <scope>NUCLEOTIDE SEQUENCE [LARGE SCALE GENOMIC DNA]</scope>
    <source>
        <strain evidence="2">cv. UVA1</strain>
    </source>
</reference>